<evidence type="ECO:0008006" key="3">
    <source>
        <dbReference type="Google" id="ProtNLM"/>
    </source>
</evidence>
<evidence type="ECO:0000313" key="1">
    <source>
        <dbReference type="EMBL" id="ABZ76316.1"/>
    </source>
</evidence>
<proteinExistence type="predicted"/>
<dbReference type="RefSeq" id="WP_012276851.1">
    <property type="nucleotide sequence ID" value="NC_010334.1"/>
</dbReference>
<accession>B0TQS1</accession>
<dbReference type="STRING" id="458817.Shal_1750"/>
<sequence length="127" mass="14482">MKKLFLIIIAGLISTGCTLNQELGLLSMTTDSMEEREKVRFVAIHYSVLLSCDKSYEHLPKLANRFRELEVVAPQTAWGLKALGGDLPPAKTYMLIGCDKAKTNVEHWVKTKEYYYHGQGQWVVYKD</sequence>
<protein>
    <recommendedName>
        <fullName evidence="3">Lipoprotein</fullName>
    </recommendedName>
</protein>
<dbReference type="EMBL" id="CP000931">
    <property type="protein sequence ID" value="ABZ76316.1"/>
    <property type="molecule type" value="Genomic_DNA"/>
</dbReference>
<dbReference type="PROSITE" id="PS51257">
    <property type="entry name" value="PROKAR_LIPOPROTEIN"/>
    <property type="match status" value="1"/>
</dbReference>
<organism evidence="1 2">
    <name type="scientific">Shewanella halifaxensis (strain HAW-EB4)</name>
    <dbReference type="NCBI Taxonomy" id="458817"/>
    <lineage>
        <taxon>Bacteria</taxon>
        <taxon>Pseudomonadati</taxon>
        <taxon>Pseudomonadota</taxon>
        <taxon>Gammaproteobacteria</taxon>
        <taxon>Alteromonadales</taxon>
        <taxon>Shewanellaceae</taxon>
        <taxon>Shewanella</taxon>
    </lineage>
</organism>
<dbReference type="AlphaFoldDB" id="B0TQS1"/>
<dbReference type="OrthoDB" id="9833895at2"/>
<gene>
    <name evidence="1" type="ordered locus">Shal_1750</name>
</gene>
<dbReference type="HOGENOM" id="CLU_1969028_0_0_6"/>
<reference evidence="1" key="1">
    <citation type="submission" date="2008-01" db="EMBL/GenBank/DDBJ databases">
        <title>Complete sequence of Shewanella halifaxensis HAW-EB4.</title>
        <authorList>
            <consortium name="US DOE Joint Genome Institute"/>
            <person name="Copeland A."/>
            <person name="Lucas S."/>
            <person name="Lapidus A."/>
            <person name="Glavina del Rio T."/>
            <person name="Dalin E."/>
            <person name="Tice H."/>
            <person name="Bruce D."/>
            <person name="Goodwin L."/>
            <person name="Pitluck S."/>
            <person name="Sims D."/>
            <person name="Brettin T."/>
            <person name="Detter J.C."/>
            <person name="Han C."/>
            <person name="Kuske C.R."/>
            <person name="Schmutz J."/>
            <person name="Larimer F."/>
            <person name="Land M."/>
            <person name="Hauser L."/>
            <person name="Kyrpides N."/>
            <person name="Kim E."/>
            <person name="Zhao J.-S."/>
            <person name="Richardson P."/>
        </authorList>
    </citation>
    <scope>NUCLEOTIDE SEQUENCE [LARGE SCALE GENOMIC DNA]</scope>
    <source>
        <strain evidence="1">HAW-EB4</strain>
    </source>
</reference>
<keyword evidence="2" id="KW-1185">Reference proteome</keyword>
<evidence type="ECO:0000313" key="2">
    <source>
        <dbReference type="Proteomes" id="UP000001317"/>
    </source>
</evidence>
<dbReference type="KEGG" id="shl:Shal_1750"/>
<name>B0TQS1_SHEHH</name>
<dbReference type="Proteomes" id="UP000001317">
    <property type="component" value="Chromosome"/>
</dbReference>